<comment type="subcellular location">
    <subcellularLocation>
        <location evidence="1">Membrane</location>
        <topology evidence="1">Multi-pass membrane protein</topology>
    </subcellularLocation>
</comment>
<evidence type="ECO:0000256" key="3">
    <source>
        <dbReference type="ARBA" id="ARBA00022692"/>
    </source>
</evidence>
<organism evidence="9 10">
    <name type="scientific">Lederbergia citrisecunda</name>
    <dbReference type="NCBI Taxonomy" id="2833583"/>
    <lineage>
        <taxon>Bacteria</taxon>
        <taxon>Bacillati</taxon>
        <taxon>Bacillota</taxon>
        <taxon>Bacilli</taxon>
        <taxon>Bacillales</taxon>
        <taxon>Bacillaceae</taxon>
        <taxon>Lederbergia</taxon>
    </lineage>
</organism>
<feature type="transmembrane region" description="Helical" evidence="7">
    <location>
        <begin position="339"/>
        <end position="356"/>
    </location>
</feature>
<keyword evidence="3 7" id="KW-0812">Transmembrane</keyword>
<feature type="transmembrane region" description="Helical" evidence="7">
    <location>
        <begin position="182"/>
        <end position="199"/>
    </location>
</feature>
<evidence type="ECO:0000313" key="9">
    <source>
        <dbReference type="EMBL" id="MBS4199668.1"/>
    </source>
</evidence>
<dbReference type="Pfam" id="PF01694">
    <property type="entry name" value="Rhomboid"/>
    <property type="match status" value="1"/>
</dbReference>
<reference evidence="9 10" key="1">
    <citation type="submission" date="2021-05" db="EMBL/GenBank/DDBJ databases">
        <title>Novel Bacillus species.</title>
        <authorList>
            <person name="Liu G."/>
        </authorList>
    </citation>
    <scope>NUCLEOTIDE SEQUENCE [LARGE SCALE GENOMIC DNA]</scope>
    <source>
        <strain evidence="9 10">FJAT-49732</strain>
    </source>
</reference>
<evidence type="ECO:0000256" key="7">
    <source>
        <dbReference type="SAM" id="Phobius"/>
    </source>
</evidence>
<keyword evidence="9" id="KW-0645">Protease</keyword>
<gene>
    <name evidence="9" type="ORF">KHA93_08365</name>
</gene>
<keyword evidence="10" id="KW-1185">Reference proteome</keyword>
<comment type="similarity">
    <text evidence="2">Belongs to the peptidase S54 family.</text>
</comment>
<dbReference type="Proteomes" id="UP000682713">
    <property type="component" value="Unassembled WGS sequence"/>
</dbReference>
<sequence>MGRETFLFWRLAYFLIDECGYRLINLNDAQTGMWLENRENKNATYIRLIRTDLAWANPFIRDQQRAASQAEELRKQLFRRSLNALNIYVTANAPIDAEQISHEENVSVVGKTNVSTILLTRENYNSSIKKVAETLNTNIDFLLKDEYEEAEIFVIRQGAIKKAASKDGEDERKLFEFTKPRFTYFFMVFQVLIFLMMEASGGTTNTETLIKYGAKYNPLILNGEWWRFVTPMFIHIGFIHLAMNTLALYYLGTAVEKMFGHSRFVFIYLFSGFMGTLASFVFSPSLSAGASGAIFGCFGALLYLGFSYPQIFFRTMGMDVITVIIINLIFGFTTTGIDNAGHIGGLIGGFLATGSVHFPRKQKHKNQLVFLLSAIMIVGGLFYTGYHHN</sequence>
<feature type="domain" description="Peptidase S54 rhomboid" evidence="8">
    <location>
        <begin position="223"/>
        <end position="353"/>
    </location>
</feature>
<accession>A0A942YJS9</accession>
<dbReference type="PANTHER" id="PTHR43731">
    <property type="entry name" value="RHOMBOID PROTEASE"/>
    <property type="match status" value="1"/>
</dbReference>
<keyword evidence="5 7" id="KW-1133">Transmembrane helix</keyword>
<name>A0A942YJS9_9BACI</name>
<dbReference type="SUPFAM" id="SSF144091">
    <property type="entry name" value="Rhomboid-like"/>
    <property type="match status" value="1"/>
</dbReference>
<evidence type="ECO:0000256" key="6">
    <source>
        <dbReference type="ARBA" id="ARBA00023136"/>
    </source>
</evidence>
<dbReference type="GO" id="GO:0004252">
    <property type="term" value="F:serine-type endopeptidase activity"/>
    <property type="evidence" value="ECO:0007669"/>
    <property type="project" value="InterPro"/>
</dbReference>
<evidence type="ECO:0000256" key="1">
    <source>
        <dbReference type="ARBA" id="ARBA00004141"/>
    </source>
</evidence>
<dbReference type="Gene3D" id="1.20.1540.10">
    <property type="entry name" value="Rhomboid-like"/>
    <property type="match status" value="1"/>
</dbReference>
<feature type="transmembrane region" description="Helical" evidence="7">
    <location>
        <begin position="232"/>
        <end position="252"/>
    </location>
</feature>
<keyword evidence="4" id="KW-0378">Hydrolase</keyword>
<protein>
    <submittedName>
        <fullName evidence="9">Rhomboid family intramembrane serine protease</fullName>
    </submittedName>
</protein>
<feature type="transmembrane region" description="Helical" evidence="7">
    <location>
        <begin position="288"/>
        <end position="306"/>
    </location>
</feature>
<dbReference type="AlphaFoldDB" id="A0A942YJS9"/>
<dbReference type="InterPro" id="IPR022764">
    <property type="entry name" value="Peptidase_S54_rhomboid_dom"/>
</dbReference>
<evidence type="ECO:0000256" key="4">
    <source>
        <dbReference type="ARBA" id="ARBA00022801"/>
    </source>
</evidence>
<keyword evidence="6 7" id="KW-0472">Membrane</keyword>
<evidence type="ECO:0000256" key="2">
    <source>
        <dbReference type="ARBA" id="ARBA00009045"/>
    </source>
</evidence>
<comment type="caution">
    <text evidence="9">The sequence shown here is derived from an EMBL/GenBank/DDBJ whole genome shotgun (WGS) entry which is preliminary data.</text>
</comment>
<feature type="transmembrane region" description="Helical" evidence="7">
    <location>
        <begin position="368"/>
        <end position="386"/>
    </location>
</feature>
<dbReference type="InterPro" id="IPR050925">
    <property type="entry name" value="Rhomboid_protease_S54"/>
</dbReference>
<dbReference type="GO" id="GO:0006508">
    <property type="term" value="P:proteolysis"/>
    <property type="evidence" value="ECO:0007669"/>
    <property type="project" value="UniProtKB-KW"/>
</dbReference>
<proteinExistence type="inferred from homology"/>
<evidence type="ECO:0000313" key="10">
    <source>
        <dbReference type="Proteomes" id="UP000682713"/>
    </source>
</evidence>
<dbReference type="PANTHER" id="PTHR43731:SF14">
    <property type="entry name" value="PRESENILIN-ASSOCIATED RHOMBOID-LIKE PROTEIN, MITOCHONDRIAL"/>
    <property type="match status" value="1"/>
</dbReference>
<dbReference type="GO" id="GO:0016020">
    <property type="term" value="C:membrane"/>
    <property type="evidence" value="ECO:0007669"/>
    <property type="project" value="UniProtKB-SubCell"/>
</dbReference>
<feature type="transmembrane region" description="Helical" evidence="7">
    <location>
        <begin position="311"/>
        <end position="333"/>
    </location>
</feature>
<dbReference type="InterPro" id="IPR035952">
    <property type="entry name" value="Rhomboid-like_sf"/>
</dbReference>
<dbReference type="RefSeq" id="WP_213110328.1">
    <property type="nucleotide sequence ID" value="NZ_JAGYPJ010000001.1"/>
</dbReference>
<feature type="transmembrane region" description="Helical" evidence="7">
    <location>
        <begin position="264"/>
        <end position="282"/>
    </location>
</feature>
<evidence type="ECO:0000259" key="8">
    <source>
        <dbReference type="Pfam" id="PF01694"/>
    </source>
</evidence>
<dbReference type="EMBL" id="JAGYPJ010000001">
    <property type="protein sequence ID" value="MBS4199668.1"/>
    <property type="molecule type" value="Genomic_DNA"/>
</dbReference>
<evidence type="ECO:0000256" key="5">
    <source>
        <dbReference type="ARBA" id="ARBA00022989"/>
    </source>
</evidence>